<dbReference type="Proteomes" id="UP000054624">
    <property type="component" value="Unassembled WGS sequence"/>
</dbReference>
<feature type="compositionally biased region" description="Gly residues" evidence="3">
    <location>
        <begin position="185"/>
        <end position="194"/>
    </location>
</feature>
<gene>
    <name evidence="5" type="ORF">AWB76_02444</name>
</gene>
<feature type="region of interest" description="Disordered" evidence="3">
    <location>
        <begin position="176"/>
        <end position="196"/>
    </location>
</feature>
<dbReference type="Pfam" id="PF03524">
    <property type="entry name" value="CagX"/>
    <property type="match status" value="1"/>
</dbReference>
<reference evidence="6" key="1">
    <citation type="submission" date="2016-01" db="EMBL/GenBank/DDBJ databases">
        <authorList>
            <person name="Peeters Charlotte."/>
        </authorList>
    </citation>
    <scope>NUCLEOTIDE SEQUENCE [LARGE SCALE GENOMIC DNA]</scope>
</reference>
<evidence type="ECO:0000256" key="3">
    <source>
        <dbReference type="SAM" id="MobiDB-lite"/>
    </source>
</evidence>
<evidence type="ECO:0000256" key="1">
    <source>
        <dbReference type="ARBA" id="ARBA00006135"/>
    </source>
</evidence>
<keyword evidence="2 4" id="KW-0732">Signal</keyword>
<dbReference type="STRING" id="1777137.AWB76_02444"/>
<accession>A0A158AHY6</accession>
<dbReference type="AlphaFoldDB" id="A0A158AHY6"/>
<dbReference type="OrthoDB" id="9773431at2"/>
<dbReference type="Gene3D" id="2.60.40.2500">
    <property type="match status" value="1"/>
</dbReference>
<evidence type="ECO:0000313" key="5">
    <source>
        <dbReference type="EMBL" id="SAK57403.1"/>
    </source>
</evidence>
<proteinExistence type="inferred from homology"/>
<feature type="chain" id="PRO_5007620592" evidence="4">
    <location>
        <begin position="25"/>
        <end position="294"/>
    </location>
</feature>
<organism evidence="5 6">
    <name type="scientific">Caballeronia temeraria</name>
    <dbReference type="NCBI Taxonomy" id="1777137"/>
    <lineage>
        <taxon>Bacteria</taxon>
        <taxon>Pseudomonadati</taxon>
        <taxon>Pseudomonadota</taxon>
        <taxon>Betaproteobacteria</taxon>
        <taxon>Burkholderiales</taxon>
        <taxon>Burkholderiaceae</taxon>
        <taxon>Caballeronia</taxon>
    </lineage>
</organism>
<feature type="signal peptide" evidence="4">
    <location>
        <begin position="1"/>
        <end position="24"/>
    </location>
</feature>
<protein>
    <submittedName>
        <fullName evidence="5">Conjugal transfer protein TrbG/VirB9/CagX</fullName>
    </submittedName>
</protein>
<comment type="similarity">
    <text evidence="1">Belongs to the TrbG/VirB9 family.</text>
</comment>
<evidence type="ECO:0000256" key="2">
    <source>
        <dbReference type="ARBA" id="ARBA00022729"/>
    </source>
</evidence>
<dbReference type="EMBL" id="FCOI02000006">
    <property type="protein sequence ID" value="SAK57403.1"/>
    <property type="molecule type" value="Genomic_DNA"/>
</dbReference>
<name>A0A158AHY6_9BURK</name>
<sequence length="294" mass="32073">MTATKFNKGPVIGLCVLAAWAVFATPAAEAKKPSSEGSGFNTAMVAGDPMSPINPFNGGADPLTMPGDARIGVFPYSRDQIYRVLTAPLKLTTIELEKGEKLIADPAMGDSVQWEIDDDKMNHVFIKPHKADLVNTLHLTTNLREYDFTLIASPAGGMFYQTVRFQYPRAPMARAGARDDASGTVGNGGRGGVDSGSISVAPDKLNWDYSVDGGAEFTPETVFDDGHAVWLRMPGKAQEWPVPFILDHGDRVVANFIRRGDFLVLQRLADEIVLRSGKDEVTVTRGRRRIFEVF</sequence>
<dbReference type="InterPro" id="IPR033645">
    <property type="entry name" value="VirB9/CagX/TrbG_C"/>
</dbReference>
<evidence type="ECO:0000313" key="6">
    <source>
        <dbReference type="Proteomes" id="UP000054624"/>
    </source>
</evidence>
<evidence type="ECO:0000256" key="4">
    <source>
        <dbReference type="SAM" id="SignalP"/>
    </source>
</evidence>
<keyword evidence="6" id="KW-1185">Reference proteome</keyword>
<dbReference type="RefSeq" id="WP_061160333.1">
    <property type="nucleotide sequence ID" value="NZ_FCOI02000006.1"/>
</dbReference>
<dbReference type="CDD" id="cd06911">
    <property type="entry name" value="VirB9_CagX_TrbG"/>
    <property type="match status" value="1"/>
</dbReference>
<dbReference type="InterPro" id="IPR010258">
    <property type="entry name" value="Conjugal_tfr_TrbG/VirB9/CagX"/>
</dbReference>
<dbReference type="InterPro" id="IPR038161">
    <property type="entry name" value="VirB9/CagX/TrbG_C_sf"/>
</dbReference>